<evidence type="ECO:0000313" key="7">
    <source>
        <dbReference type="EMBL" id="QGA25540.1"/>
    </source>
</evidence>
<dbReference type="NCBIfam" id="NF045576">
    <property type="entry name" value="BT_3928_fam"/>
    <property type="match status" value="1"/>
</dbReference>
<evidence type="ECO:0000256" key="2">
    <source>
        <dbReference type="ARBA" id="ARBA00022692"/>
    </source>
</evidence>
<keyword evidence="4 5" id="KW-0472">Membrane</keyword>
<dbReference type="Proteomes" id="UP000326921">
    <property type="component" value="Chromosome"/>
</dbReference>
<evidence type="ECO:0000256" key="3">
    <source>
        <dbReference type="ARBA" id="ARBA00022989"/>
    </source>
</evidence>
<feature type="domain" description="Methylamine utilisation protein MauE" evidence="6">
    <location>
        <begin position="19"/>
        <end position="144"/>
    </location>
</feature>
<evidence type="ECO:0000256" key="1">
    <source>
        <dbReference type="ARBA" id="ARBA00004141"/>
    </source>
</evidence>
<dbReference type="EMBL" id="CP045652">
    <property type="protein sequence ID" value="QGA25540.1"/>
    <property type="molecule type" value="Genomic_DNA"/>
</dbReference>
<protein>
    <submittedName>
        <fullName evidence="7">DoxX family membrane protein</fullName>
    </submittedName>
</protein>
<comment type="subcellular location">
    <subcellularLocation>
        <location evidence="1">Membrane</location>
        <topology evidence="1">Multi-pass membrane protein</topology>
    </subcellularLocation>
</comment>
<keyword evidence="3 5" id="KW-1133">Transmembrane helix</keyword>
<evidence type="ECO:0000256" key="5">
    <source>
        <dbReference type="SAM" id="Phobius"/>
    </source>
</evidence>
<evidence type="ECO:0000313" key="8">
    <source>
        <dbReference type="Proteomes" id="UP000326921"/>
    </source>
</evidence>
<dbReference type="KEGG" id="sphe:GFH32_04050"/>
<gene>
    <name evidence="7" type="ORF">GFH32_04050</name>
</gene>
<name>A0A5Q0QEE9_9SPHI</name>
<feature type="transmembrane region" description="Helical" evidence="5">
    <location>
        <begin position="63"/>
        <end position="84"/>
    </location>
</feature>
<organism evidence="7 8">
    <name type="scientific">Sphingobacterium zhuxiongii</name>
    <dbReference type="NCBI Taxonomy" id="2662364"/>
    <lineage>
        <taxon>Bacteria</taxon>
        <taxon>Pseudomonadati</taxon>
        <taxon>Bacteroidota</taxon>
        <taxon>Sphingobacteriia</taxon>
        <taxon>Sphingobacteriales</taxon>
        <taxon>Sphingobacteriaceae</taxon>
        <taxon>Sphingobacterium</taxon>
    </lineage>
</organism>
<reference evidence="7 8" key="1">
    <citation type="submission" date="2019-10" db="EMBL/GenBank/DDBJ databases">
        <authorList>
            <person name="Dong K."/>
        </authorList>
    </citation>
    <scope>NUCLEOTIDE SEQUENCE [LARGE SCALE GENOMIC DNA]</scope>
    <source>
        <strain evidence="8">dk4302</strain>
    </source>
</reference>
<feature type="transmembrane region" description="Helical" evidence="5">
    <location>
        <begin position="17"/>
        <end position="36"/>
    </location>
</feature>
<keyword evidence="2 5" id="KW-0812">Transmembrane</keyword>
<feature type="transmembrane region" description="Helical" evidence="5">
    <location>
        <begin position="91"/>
        <end position="112"/>
    </location>
</feature>
<dbReference type="InterPro" id="IPR009908">
    <property type="entry name" value="Methylamine_util_MauE"/>
</dbReference>
<dbReference type="GO" id="GO:0016020">
    <property type="term" value="C:membrane"/>
    <property type="evidence" value="ECO:0007669"/>
    <property type="project" value="UniProtKB-SubCell"/>
</dbReference>
<keyword evidence="8" id="KW-1185">Reference proteome</keyword>
<feature type="transmembrane region" description="Helical" evidence="5">
    <location>
        <begin position="161"/>
        <end position="185"/>
    </location>
</feature>
<proteinExistence type="predicted"/>
<dbReference type="RefSeq" id="WP_153509860.1">
    <property type="nucleotide sequence ID" value="NZ_CP045652.1"/>
</dbReference>
<accession>A0A5Q0QEE9</accession>
<dbReference type="AlphaFoldDB" id="A0A5Q0QEE9"/>
<evidence type="ECO:0000256" key="4">
    <source>
        <dbReference type="ARBA" id="ARBA00023136"/>
    </source>
</evidence>
<sequence>MTYTGTFGTQKKEKPHLWLWIPRLIVGVLFIFSGLIKANDPLGFGYKLQEYFHVFGLNFLNDYAHWIAIFLCALEIILGALLILGIAAKKVAWGLLLLIIFFTFLTFYSAFFEVVKSCGCFGDAIPLTPWQSFLKDLVLLALIIPIFIFRDRIKPFIASLFTRNLLTLFIIIGSFGIGIYTLYFLPFIDFLPYKEGNNIVELRKIPEGAEPDVYEHIYQLKNKTTGEIKKVTDKEYLGDKLWEDENLEVIGDPESKLIKKGFELPIPDLIITDMEGTDRTDEVISNPYYNFIVVSKDLTQLSPFDFKALDKINTTIRELSEDYNIRAILATASSSEDVNYLNDQMDLVLETFYVDAVPLKSMVRSNPGVMLMLNGVVIKKWSQYNFPSKEELVKNYFDKIQ</sequence>
<dbReference type="Pfam" id="PF07291">
    <property type="entry name" value="MauE"/>
    <property type="match status" value="1"/>
</dbReference>
<evidence type="ECO:0000259" key="6">
    <source>
        <dbReference type="Pfam" id="PF07291"/>
    </source>
</evidence>
<dbReference type="GO" id="GO:0030416">
    <property type="term" value="P:methylamine metabolic process"/>
    <property type="evidence" value="ECO:0007669"/>
    <property type="project" value="InterPro"/>
</dbReference>
<feature type="transmembrane region" description="Helical" evidence="5">
    <location>
        <begin position="132"/>
        <end position="149"/>
    </location>
</feature>